<gene>
    <name evidence="9" type="ORF">BECKMB1821G_GA0114241_10064</name>
</gene>
<evidence type="ECO:0000256" key="5">
    <source>
        <dbReference type="ARBA" id="ARBA00023204"/>
    </source>
</evidence>
<dbReference type="InterPro" id="IPR012310">
    <property type="entry name" value="DNA_ligase_ATP-dep_cent"/>
</dbReference>
<keyword evidence="3" id="KW-0235">DNA replication</keyword>
<evidence type="ECO:0000259" key="8">
    <source>
        <dbReference type="Pfam" id="PF14743"/>
    </source>
</evidence>
<evidence type="ECO:0000259" key="7">
    <source>
        <dbReference type="Pfam" id="PF01068"/>
    </source>
</evidence>
<protein>
    <submittedName>
        <fullName evidence="9">DNA ligase-1</fullName>
    </submittedName>
</protein>
<proteinExistence type="predicted"/>
<dbReference type="Gene3D" id="3.30.470.30">
    <property type="entry name" value="DNA ligase/mRNA capping enzyme"/>
    <property type="match status" value="1"/>
</dbReference>
<name>A0A450X3B0_9GAMM</name>
<dbReference type="SUPFAM" id="SSF56091">
    <property type="entry name" value="DNA ligase/mRNA capping enzyme, catalytic domain"/>
    <property type="match status" value="1"/>
</dbReference>
<evidence type="ECO:0000313" key="9">
    <source>
        <dbReference type="EMBL" id="VFK23758.1"/>
    </source>
</evidence>
<dbReference type="CDD" id="cd07896">
    <property type="entry name" value="Adenylation_kDNA_ligase_like"/>
    <property type="match status" value="1"/>
</dbReference>
<dbReference type="GO" id="GO:0006281">
    <property type="term" value="P:DNA repair"/>
    <property type="evidence" value="ECO:0007669"/>
    <property type="project" value="UniProtKB-KW"/>
</dbReference>
<reference evidence="9" key="1">
    <citation type="submission" date="2019-02" db="EMBL/GenBank/DDBJ databases">
        <authorList>
            <person name="Gruber-Vodicka R. H."/>
            <person name="Seah K. B. B."/>
        </authorList>
    </citation>
    <scope>NUCLEOTIDE SEQUENCE</scope>
    <source>
        <strain evidence="9">BECK_BZ197</strain>
    </source>
</reference>
<dbReference type="InterPro" id="IPR016059">
    <property type="entry name" value="DNA_ligase_ATP-dep_CS"/>
</dbReference>
<dbReference type="GO" id="GO:0006310">
    <property type="term" value="P:DNA recombination"/>
    <property type="evidence" value="ECO:0007669"/>
    <property type="project" value="InterPro"/>
</dbReference>
<dbReference type="GO" id="GO:0005524">
    <property type="term" value="F:ATP binding"/>
    <property type="evidence" value="ECO:0007669"/>
    <property type="project" value="InterPro"/>
</dbReference>
<feature type="domain" description="ATP-dependent DNA ligase family profile" evidence="7">
    <location>
        <begin position="70"/>
        <end position="225"/>
    </location>
</feature>
<evidence type="ECO:0000256" key="6">
    <source>
        <dbReference type="ARBA" id="ARBA00034003"/>
    </source>
</evidence>
<dbReference type="GO" id="GO:0006260">
    <property type="term" value="P:DNA replication"/>
    <property type="evidence" value="ECO:0007669"/>
    <property type="project" value="UniProtKB-KW"/>
</dbReference>
<dbReference type="CDD" id="cd08041">
    <property type="entry name" value="OBF_kDNA_ligase_like"/>
    <property type="match status" value="1"/>
</dbReference>
<dbReference type="PANTHER" id="PTHR47810">
    <property type="entry name" value="DNA LIGASE"/>
    <property type="match status" value="1"/>
</dbReference>
<dbReference type="NCBIfam" id="NF006592">
    <property type="entry name" value="PRK09125.1"/>
    <property type="match status" value="1"/>
</dbReference>
<evidence type="ECO:0000256" key="3">
    <source>
        <dbReference type="ARBA" id="ARBA00022705"/>
    </source>
</evidence>
<comment type="cofactor">
    <cofactor evidence="1">
        <name>a divalent metal cation</name>
        <dbReference type="ChEBI" id="CHEBI:60240"/>
    </cofactor>
</comment>
<dbReference type="PANTHER" id="PTHR47810:SF1">
    <property type="entry name" value="DNA LIGASE B"/>
    <property type="match status" value="1"/>
</dbReference>
<feature type="domain" description="DNA ligase OB-like" evidence="8">
    <location>
        <begin position="239"/>
        <end position="304"/>
    </location>
</feature>
<dbReference type="SUPFAM" id="SSF50249">
    <property type="entry name" value="Nucleic acid-binding proteins"/>
    <property type="match status" value="1"/>
</dbReference>
<keyword evidence="4" id="KW-0227">DNA damage</keyword>
<organism evidence="9">
    <name type="scientific">Candidatus Kentrum sp. MB</name>
    <dbReference type="NCBI Taxonomy" id="2138164"/>
    <lineage>
        <taxon>Bacteria</taxon>
        <taxon>Pseudomonadati</taxon>
        <taxon>Pseudomonadota</taxon>
        <taxon>Gammaproteobacteria</taxon>
        <taxon>Candidatus Kentrum</taxon>
    </lineage>
</organism>
<keyword evidence="5" id="KW-0234">DNA repair</keyword>
<comment type="catalytic activity">
    <reaction evidence="6">
        <text>ATP + (deoxyribonucleotide)n-3'-hydroxyl + 5'-phospho-(deoxyribonucleotide)m = (deoxyribonucleotide)n+m + AMP + diphosphate.</text>
        <dbReference type="EC" id="6.5.1.1"/>
    </reaction>
</comment>
<evidence type="ECO:0000256" key="4">
    <source>
        <dbReference type="ARBA" id="ARBA00022763"/>
    </source>
</evidence>
<dbReference type="Gene3D" id="3.30.1490.70">
    <property type="match status" value="1"/>
</dbReference>
<evidence type="ECO:0000256" key="2">
    <source>
        <dbReference type="ARBA" id="ARBA00022598"/>
    </source>
</evidence>
<dbReference type="InterPro" id="IPR050326">
    <property type="entry name" value="NAD_dep_DNA_ligaseB"/>
</dbReference>
<dbReference type="InterPro" id="IPR012340">
    <property type="entry name" value="NA-bd_OB-fold"/>
</dbReference>
<keyword evidence="2 9" id="KW-0436">Ligase</keyword>
<dbReference type="AlphaFoldDB" id="A0A450X3B0"/>
<dbReference type="InterPro" id="IPR029319">
    <property type="entry name" value="DNA_ligase_OB"/>
</dbReference>
<dbReference type="Pfam" id="PF01068">
    <property type="entry name" value="DNA_ligase_A_M"/>
    <property type="match status" value="1"/>
</dbReference>
<dbReference type="GO" id="GO:0003910">
    <property type="term" value="F:DNA ligase (ATP) activity"/>
    <property type="evidence" value="ECO:0007669"/>
    <property type="project" value="UniProtKB-EC"/>
</dbReference>
<sequence>MKEICQRFAPEPSVGRPDCAPASQHFCFSETWRGICFVWLLVLSVTLTARAAAPELLLLTKYRPGMDISGWYMSEKLDGIRAYWDGEKLLSRQGNPFAAPGWFTEKLPPFELDGELWIARGHFEETLSITSRDRPHPGWRRITYNIFEIPHAPGALDARIERFRRYLQQHPIAHVSIVPQAVCRDAEHLMARLRSVNAEGAEGLVLRNPASSYQTGRDPNALKVKRFDDMEGRVVGYRPGKGKYTRMTGSLWVEIESGRRFYIGSGLTDRDRADPPVIGSVITFRYQGFTRNGIPRFASFLRVREGPRERHP</sequence>
<dbReference type="PROSITE" id="PS00333">
    <property type="entry name" value="DNA_LIGASE_A2"/>
    <property type="match status" value="1"/>
</dbReference>
<dbReference type="Gene3D" id="2.40.50.140">
    <property type="entry name" value="Nucleic acid-binding proteins"/>
    <property type="match status" value="1"/>
</dbReference>
<accession>A0A450X3B0</accession>
<dbReference type="Pfam" id="PF14743">
    <property type="entry name" value="DNA_ligase_OB_2"/>
    <property type="match status" value="1"/>
</dbReference>
<dbReference type="EMBL" id="CAADFO010000006">
    <property type="protein sequence ID" value="VFK23758.1"/>
    <property type="molecule type" value="Genomic_DNA"/>
</dbReference>
<evidence type="ECO:0000256" key="1">
    <source>
        <dbReference type="ARBA" id="ARBA00001968"/>
    </source>
</evidence>